<reference evidence="8 9" key="1">
    <citation type="journal article" date="2018" name="Cell">
        <title>The Chara Genome: Secondary Complexity and Implications for Plant Terrestrialization.</title>
        <authorList>
            <person name="Nishiyama T."/>
            <person name="Sakayama H."/>
            <person name="Vries J.D."/>
            <person name="Buschmann H."/>
            <person name="Saint-Marcoux D."/>
            <person name="Ullrich K.K."/>
            <person name="Haas F.B."/>
            <person name="Vanderstraeten L."/>
            <person name="Becker D."/>
            <person name="Lang D."/>
            <person name="Vosolsobe S."/>
            <person name="Rombauts S."/>
            <person name="Wilhelmsson P.K.I."/>
            <person name="Janitza P."/>
            <person name="Kern R."/>
            <person name="Heyl A."/>
            <person name="Rumpler F."/>
            <person name="Villalobos L.I.A.C."/>
            <person name="Clay J.M."/>
            <person name="Skokan R."/>
            <person name="Toyoda A."/>
            <person name="Suzuki Y."/>
            <person name="Kagoshima H."/>
            <person name="Schijlen E."/>
            <person name="Tajeshwar N."/>
            <person name="Catarino B."/>
            <person name="Hetherington A.J."/>
            <person name="Saltykova A."/>
            <person name="Bonnot C."/>
            <person name="Breuninger H."/>
            <person name="Symeonidi A."/>
            <person name="Radhakrishnan G.V."/>
            <person name="Van Nieuwerburgh F."/>
            <person name="Deforce D."/>
            <person name="Chang C."/>
            <person name="Karol K.G."/>
            <person name="Hedrich R."/>
            <person name="Ulvskov P."/>
            <person name="Glockner G."/>
            <person name="Delwiche C.F."/>
            <person name="Petrasek J."/>
            <person name="Van de Peer Y."/>
            <person name="Friml J."/>
            <person name="Beilby M."/>
            <person name="Dolan L."/>
            <person name="Kohara Y."/>
            <person name="Sugano S."/>
            <person name="Fujiyama A."/>
            <person name="Delaux P.-M."/>
            <person name="Quint M."/>
            <person name="TheiBen G."/>
            <person name="Hagemann M."/>
            <person name="Harholt J."/>
            <person name="Dunand C."/>
            <person name="Zachgo S."/>
            <person name="Langdale J."/>
            <person name="Maumus F."/>
            <person name="Straeten D.V.D."/>
            <person name="Gould S.B."/>
            <person name="Rensing S.A."/>
        </authorList>
    </citation>
    <scope>NUCLEOTIDE SEQUENCE [LARGE SCALE GENOMIC DNA]</scope>
    <source>
        <strain evidence="8 9">S276</strain>
    </source>
</reference>
<dbReference type="SUPFAM" id="SSF47370">
    <property type="entry name" value="Bromodomain"/>
    <property type="match status" value="1"/>
</dbReference>
<protein>
    <recommendedName>
        <fullName evidence="10">Bromo domain-containing protein</fullName>
    </recommendedName>
</protein>
<dbReference type="SMART" id="SM00297">
    <property type="entry name" value="BROMO"/>
    <property type="match status" value="1"/>
</dbReference>
<evidence type="ECO:0000313" key="8">
    <source>
        <dbReference type="EMBL" id="GBG61179.1"/>
    </source>
</evidence>
<keyword evidence="2 4" id="KW-0103">Bromodomain</keyword>
<dbReference type="PANTHER" id="PTHR45915:SF8">
    <property type="entry name" value="TRIPARTITE MOTIF CONTAINING 28"/>
    <property type="match status" value="1"/>
</dbReference>
<keyword evidence="9" id="KW-1185">Reference proteome</keyword>
<evidence type="ECO:0000256" key="3">
    <source>
        <dbReference type="ARBA" id="ARBA00023242"/>
    </source>
</evidence>
<evidence type="ECO:0000259" key="6">
    <source>
        <dbReference type="PROSITE" id="PS50014"/>
    </source>
</evidence>
<sequence length="906" mass="99683">MGNGCCRAKKWQTIWQRMKNYDPKTTDSSFQLKCHYVRYLYAYEQKKVLGKEAKLDIPELTRKFGTNCIVKSIPGAASLFGDQQLAVRTKREPPRKRDRELNAKRKLARSSSRVRLPYKRPFYKLALQQHEIEQDLALILNSKRRRTTRGASHQAMGAIDDMSACTMLLLRLRNHEHGGEFNRPVPMSSWPQVAKDRYLQLVSSPIDLSMIQARLSCGEYNHPVLFADDVRLVFRNAAMCAEGESGLMKRTIELWQLFEKEVVVHGIAAAEPIAVPPMPGQGEGPTTARSKTLEDNTACCDRLPGFRVSPLRKPLVKSNNTGLVLKMMYAPAVGDPALDSAKPRTKGKIFRKPKKLLSYEAIVNGSRLIQDQQNSAASEGKSWDTGCTSGMHSSVALSSPGTDSRLVVKLSHAATKGADFAKVPVGKRSLHQLSKVDESSAYVSRTNFDHMVAPIATVPRLGSNRNIRGRNNTVEAADEPEVVDAPAAEEVPSCREASTREQNTFLNKRADGRIDRWNAEPHKEEQIPKSRCESTLSVCSTVTRVTGVTRVGAWRTAGEKVPAKLPEQITVRREKSGSGKGCGGKSAKRGGQLFPFKVKVQVEHRKSPKKSATEGGVSMSPSEEDVITCSETTVVSSFVQASPVGGEGGDDKFCIAQVERMHTGRSRLEELKGRYSPGFGAGPLMWKKSRPRPCSQSLPKCGTYVVPLTTTLLTEAAVSTALLPNRGSDATHQIPRASGWQQEDDREEGDRGGCPMMEGKAMSSLSEGTRAHYDESVSTGSEQLNYLNNEKRKGVRMLDSSGACVREHQQQGLNSSQSEWAMPEENKQRDGSAGGGGRAQEADAWDMQSGKSYRHLPDPRSTGNLLMEPKSPSTFSSLLPSIQPPQNWKMTSHGTTGTLSWNMACL</sequence>
<feature type="domain" description="Bromo" evidence="6">
    <location>
        <begin position="173"/>
        <end position="248"/>
    </location>
</feature>
<proteinExistence type="predicted"/>
<organism evidence="8 9">
    <name type="scientific">Chara braunii</name>
    <name type="common">Braun's stonewort</name>
    <dbReference type="NCBI Taxonomy" id="69332"/>
    <lineage>
        <taxon>Eukaryota</taxon>
        <taxon>Viridiplantae</taxon>
        <taxon>Streptophyta</taxon>
        <taxon>Charophyceae</taxon>
        <taxon>Charales</taxon>
        <taxon>Characeae</taxon>
        <taxon>Chara</taxon>
    </lineage>
</organism>
<dbReference type="PROSITE" id="PS51011">
    <property type="entry name" value="ARID"/>
    <property type="match status" value="1"/>
</dbReference>
<dbReference type="GO" id="GO:0000785">
    <property type="term" value="C:chromatin"/>
    <property type="evidence" value="ECO:0007669"/>
    <property type="project" value="TreeGrafter"/>
</dbReference>
<dbReference type="SUPFAM" id="SSF46774">
    <property type="entry name" value="ARID-like"/>
    <property type="match status" value="1"/>
</dbReference>
<evidence type="ECO:0000313" key="9">
    <source>
        <dbReference type="Proteomes" id="UP000265515"/>
    </source>
</evidence>
<dbReference type="InterPro" id="IPR001487">
    <property type="entry name" value="Bromodomain"/>
</dbReference>
<feature type="compositionally biased region" description="Polar residues" evidence="5">
    <location>
        <begin position="810"/>
        <end position="819"/>
    </location>
</feature>
<evidence type="ECO:0000256" key="1">
    <source>
        <dbReference type="ARBA" id="ARBA00004123"/>
    </source>
</evidence>
<dbReference type="EMBL" id="BFEA01000017">
    <property type="protein sequence ID" value="GBG61179.1"/>
    <property type="molecule type" value="Genomic_DNA"/>
</dbReference>
<dbReference type="GO" id="GO:0003677">
    <property type="term" value="F:DNA binding"/>
    <property type="evidence" value="ECO:0007669"/>
    <property type="project" value="InterPro"/>
</dbReference>
<dbReference type="Gramene" id="GBG61179">
    <property type="protein sequence ID" value="GBG61179"/>
    <property type="gene ID" value="CBR_g19255"/>
</dbReference>
<evidence type="ECO:0000256" key="2">
    <source>
        <dbReference type="ARBA" id="ARBA00023117"/>
    </source>
</evidence>
<keyword evidence="3" id="KW-0539">Nucleus</keyword>
<feature type="region of interest" description="Disordered" evidence="5">
    <location>
        <begin position="726"/>
        <end position="753"/>
    </location>
</feature>
<evidence type="ECO:0000256" key="5">
    <source>
        <dbReference type="SAM" id="MobiDB-lite"/>
    </source>
</evidence>
<dbReference type="OrthoDB" id="505708at2759"/>
<dbReference type="InterPro" id="IPR036431">
    <property type="entry name" value="ARID_dom_sf"/>
</dbReference>
<feature type="domain" description="ARID" evidence="7">
    <location>
        <begin position="1"/>
        <end position="48"/>
    </location>
</feature>
<dbReference type="InterPro" id="IPR036427">
    <property type="entry name" value="Bromodomain-like_sf"/>
</dbReference>
<dbReference type="GO" id="GO:0005634">
    <property type="term" value="C:nucleus"/>
    <property type="evidence" value="ECO:0007669"/>
    <property type="project" value="UniProtKB-SubCell"/>
</dbReference>
<dbReference type="Gene3D" id="1.10.150.60">
    <property type="entry name" value="ARID DNA-binding domain"/>
    <property type="match status" value="1"/>
</dbReference>
<comment type="subcellular location">
    <subcellularLocation>
        <location evidence="1">Nucleus</location>
    </subcellularLocation>
</comment>
<evidence type="ECO:0000259" key="7">
    <source>
        <dbReference type="PROSITE" id="PS51011"/>
    </source>
</evidence>
<dbReference type="PROSITE" id="PS50014">
    <property type="entry name" value="BROMODOMAIN_2"/>
    <property type="match status" value="1"/>
</dbReference>
<dbReference type="Pfam" id="PF00439">
    <property type="entry name" value="Bromodomain"/>
    <property type="match status" value="1"/>
</dbReference>
<accession>A0A388JTN4</accession>
<feature type="region of interest" description="Disordered" evidence="5">
    <location>
        <begin position="89"/>
        <end position="108"/>
    </location>
</feature>
<feature type="compositionally biased region" description="Basic and acidic residues" evidence="5">
    <location>
        <begin position="89"/>
        <end position="103"/>
    </location>
</feature>
<comment type="caution">
    <text evidence="8">The sequence shown here is derived from an EMBL/GenBank/DDBJ whole genome shotgun (WGS) entry which is preliminary data.</text>
</comment>
<dbReference type="AlphaFoldDB" id="A0A388JTN4"/>
<gene>
    <name evidence="8" type="ORF">CBR_g19255</name>
</gene>
<dbReference type="PANTHER" id="PTHR45915">
    <property type="entry name" value="TRANSCRIPTION INTERMEDIARY FACTOR"/>
    <property type="match status" value="1"/>
</dbReference>
<dbReference type="InterPro" id="IPR001606">
    <property type="entry name" value="ARID_dom"/>
</dbReference>
<feature type="region of interest" description="Disordered" evidence="5">
    <location>
        <begin position="602"/>
        <end position="623"/>
    </location>
</feature>
<dbReference type="STRING" id="69332.A0A388JTN4"/>
<dbReference type="Proteomes" id="UP000265515">
    <property type="component" value="Unassembled WGS sequence"/>
</dbReference>
<name>A0A388JTN4_CHABU</name>
<evidence type="ECO:0008006" key="10">
    <source>
        <dbReference type="Google" id="ProtNLM"/>
    </source>
</evidence>
<dbReference type="Gene3D" id="1.20.920.10">
    <property type="entry name" value="Bromodomain-like"/>
    <property type="match status" value="1"/>
</dbReference>
<feature type="region of interest" description="Disordered" evidence="5">
    <location>
        <begin position="807"/>
        <end position="842"/>
    </location>
</feature>
<evidence type="ECO:0000256" key="4">
    <source>
        <dbReference type="PROSITE-ProRule" id="PRU00035"/>
    </source>
</evidence>